<keyword evidence="3" id="KW-1185">Reference proteome</keyword>
<keyword evidence="1" id="KW-0812">Transmembrane</keyword>
<organism evidence="2 3">
    <name type="scientific">Streptomyces indicus</name>
    <dbReference type="NCBI Taxonomy" id="417292"/>
    <lineage>
        <taxon>Bacteria</taxon>
        <taxon>Bacillati</taxon>
        <taxon>Actinomycetota</taxon>
        <taxon>Actinomycetes</taxon>
        <taxon>Kitasatosporales</taxon>
        <taxon>Streptomycetaceae</taxon>
        <taxon>Streptomyces</taxon>
    </lineage>
</organism>
<keyword evidence="1" id="KW-1133">Transmembrane helix</keyword>
<evidence type="ECO:0000313" key="3">
    <source>
        <dbReference type="Proteomes" id="UP000199155"/>
    </source>
</evidence>
<dbReference type="Pfam" id="PF25637">
    <property type="entry name" value="DUF7942"/>
    <property type="match status" value="1"/>
</dbReference>
<sequence length="114" mass="12300">MKSLLRRLIRLTVTNPLSLGYLGLIAACALAGAVYEGTVADAEGFVPGYWAALLPLLPTLLLYVPLEDVVYGGPAPTGWLFHTTAVLSFLLQSAAMGRLWSTREPAEDQPSRRT</sequence>
<feature type="transmembrane region" description="Helical" evidence="1">
    <location>
        <begin position="47"/>
        <end position="66"/>
    </location>
</feature>
<dbReference type="NCBIfam" id="NF046119">
    <property type="entry name" value="memb_SCO4225"/>
    <property type="match status" value="1"/>
</dbReference>
<dbReference type="PROSITE" id="PS51257">
    <property type="entry name" value="PROKAR_LIPOPROTEIN"/>
    <property type="match status" value="1"/>
</dbReference>
<name>A0A1G8ULC8_9ACTN</name>
<evidence type="ECO:0000313" key="2">
    <source>
        <dbReference type="EMBL" id="SDJ54529.1"/>
    </source>
</evidence>
<dbReference type="Proteomes" id="UP000199155">
    <property type="component" value="Unassembled WGS sequence"/>
</dbReference>
<protein>
    <submittedName>
        <fullName evidence="2">Uncharacterized protein</fullName>
    </submittedName>
</protein>
<dbReference type="RefSeq" id="WP_093607313.1">
    <property type="nucleotide sequence ID" value="NZ_FNFF01000001.1"/>
</dbReference>
<dbReference type="AlphaFoldDB" id="A0A1G8ULC8"/>
<dbReference type="EMBL" id="FNFF01000001">
    <property type="protein sequence ID" value="SDJ54529.1"/>
    <property type="molecule type" value="Genomic_DNA"/>
</dbReference>
<feature type="transmembrane region" description="Helical" evidence="1">
    <location>
        <begin position="12"/>
        <end position="35"/>
    </location>
</feature>
<evidence type="ECO:0000256" key="1">
    <source>
        <dbReference type="SAM" id="Phobius"/>
    </source>
</evidence>
<proteinExistence type="predicted"/>
<feature type="transmembrane region" description="Helical" evidence="1">
    <location>
        <begin position="78"/>
        <end position="100"/>
    </location>
</feature>
<dbReference type="InterPro" id="IPR057702">
    <property type="entry name" value="DUF7942"/>
</dbReference>
<keyword evidence="1" id="KW-0472">Membrane</keyword>
<accession>A0A1G8ULC8</accession>
<reference evidence="2 3" key="1">
    <citation type="submission" date="2016-10" db="EMBL/GenBank/DDBJ databases">
        <authorList>
            <person name="de Groot N.N."/>
        </authorList>
    </citation>
    <scope>NUCLEOTIDE SEQUENCE [LARGE SCALE GENOMIC DNA]</scope>
    <source>
        <strain evidence="2 3">CGMCC 4.5727</strain>
    </source>
</reference>
<gene>
    <name evidence="2" type="ORF">SAMN05421806_101923</name>
</gene>